<evidence type="ECO:0000313" key="1">
    <source>
        <dbReference type="EMBL" id="RWS01196.1"/>
    </source>
</evidence>
<dbReference type="Gene3D" id="1.10.287.370">
    <property type="match status" value="1"/>
</dbReference>
<accession>A0A3S3RHY8</accession>
<keyword evidence="2" id="KW-1185">Reference proteome</keyword>
<dbReference type="Proteomes" id="UP000285301">
    <property type="component" value="Unassembled WGS sequence"/>
</dbReference>
<dbReference type="SUPFAM" id="SSF46579">
    <property type="entry name" value="Prefoldin"/>
    <property type="match status" value="1"/>
</dbReference>
<reference evidence="1 2" key="1">
    <citation type="journal article" date="2018" name="Gigascience">
        <title>Genomes of trombidid mites reveal novel predicted allergens and laterally-transferred genes associated with secondary metabolism.</title>
        <authorList>
            <person name="Dong X."/>
            <person name="Chaisiri K."/>
            <person name="Xia D."/>
            <person name="Armstrong S.D."/>
            <person name="Fang Y."/>
            <person name="Donnelly M.J."/>
            <person name="Kadowaki T."/>
            <person name="McGarry J.W."/>
            <person name="Darby A.C."/>
            <person name="Makepeace B.L."/>
        </authorList>
    </citation>
    <scope>NUCLEOTIDE SEQUENCE [LARGE SCALE GENOMIC DNA]</scope>
    <source>
        <strain evidence="1">UoL-WK</strain>
    </source>
</reference>
<dbReference type="AlphaFoldDB" id="A0A3S3RHY8"/>
<dbReference type="STRING" id="1965070.A0A3S3RHY8"/>
<dbReference type="OrthoDB" id="433124at2759"/>
<feature type="non-terminal residue" evidence="1">
    <location>
        <position position="1"/>
    </location>
</feature>
<evidence type="ECO:0000313" key="2">
    <source>
        <dbReference type="Proteomes" id="UP000285301"/>
    </source>
</evidence>
<sequence>PSTDRILVNAGLGFYVEMSREQALNFIAKKEKALKEESKKWTQQALKVKAHIAIVLKALAEMQGVDSGALAKG</sequence>
<comment type="caution">
    <text evidence="1">The sequence shown here is derived from an EMBL/GenBank/DDBJ whole genome shotgun (WGS) entry which is preliminary data.</text>
</comment>
<proteinExistence type="predicted"/>
<gene>
    <name evidence="1" type="ORF">B4U79_18589</name>
</gene>
<dbReference type="InterPro" id="IPR009053">
    <property type="entry name" value="Prefoldin"/>
</dbReference>
<name>A0A3S3RHY8_9ACAR</name>
<dbReference type="EMBL" id="NCKU01009659">
    <property type="protein sequence ID" value="RWS01196.1"/>
    <property type="molecule type" value="Genomic_DNA"/>
</dbReference>
<organism evidence="1 2">
    <name type="scientific">Dinothrombium tinctorium</name>
    <dbReference type="NCBI Taxonomy" id="1965070"/>
    <lineage>
        <taxon>Eukaryota</taxon>
        <taxon>Metazoa</taxon>
        <taxon>Ecdysozoa</taxon>
        <taxon>Arthropoda</taxon>
        <taxon>Chelicerata</taxon>
        <taxon>Arachnida</taxon>
        <taxon>Acari</taxon>
        <taxon>Acariformes</taxon>
        <taxon>Trombidiformes</taxon>
        <taxon>Prostigmata</taxon>
        <taxon>Anystina</taxon>
        <taxon>Parasitengona</taxon>
        <taxon>Trombidioidea</taxon>
        <taxon>Trombidiidae</taxon>
        <taxon>Dinothrombium</taxon>
    </lineage>
</organism>
<dbReference type="InterPro" id="IPR004127">
    <property type="entry name" value="Prefoldin_subunit_alpha"/>
</dbReference>
<protein>
    <submittedName>
        <fullName evidence="1">Protein uxt-like protein</fullName>
    </submittedName>
</protein>
<dbReference type="Pfam" id="PF02996">
    <property type="entry name" value="Prefoldin"/>
    <property type="match status" value="1"/>
</dbReference>